<protein>
    <submittedName>
        <fullName evidence="9">DUF421 domain-containing protein</fullName>
    </submittedName>
</protein>
<feature type="domain" description="YetF C-terminal" evidence="8">
    <location>
        <begin position="99"/>
        <end position="162"/>
    </location>
</feature>
<dbReference type="Proteomes" id="UP001056455">
    <property type="component" value="Chromosome"/>
</dbReference>
<evidence type="ECO:0000259" key="8">
    <source>
        <dbReference type="Pfam" id="PF04239"/>
    </source>
</evidence>
<comment type="similarity">
    <text evidence="2">Belongs to the UPF0702 family.</text>
</comment>
<accession>A0ABY4YS33</accession>
<dbReference type="PANTHER" id="PTHR34582">
    <property type="entry name" value="UPF0702 TRANSMEMBRANE PROTEIN YCAP"/>
    <property type="match status" value="1"/>
</dbReference>
<dbReference type="InterPro" id="IPR023090">
    <property type="entry name" value="UPF0702_alpha/beta_dom_sf"/>
</dbReference>
<dbReference type="Gene3D" id="3.30.240.20">
    <property type="entry name" value="bsu07140 like domains"/>
    <property type="match status" value="1"/>
</dbReference>
<evidence type="ECO:0000256" key="6">
    <source>
        <dbReference type="ARBA" id="ARBA00023136"/>
    </source>
</evidence>
<feature type="transmembrane region" description="Helical" evidence="7">
    <location>
        <begin position="16"/>
        <end position="36"/>
    </location>
</feature>
<keyword evidence="3" id="KW-1003">Cell membrane</keyword>
<evidence type="ECO:0000256" key="3">
    <source>
        <dbReference type="ARBA" id="ARBA00022475"/>
    </source>
</evidence>
<evidence type="ECO:0000256" key="5">
    <source>
        <dbReference type="ARBA" id="ARBA00022989"/>
    </source>
</evidence>
<evidence type="ECO:0000256" key="7">
    <source>
        <dbReference type="SAM" id="Phobius"/>
    </source>
</evidence>
<dbReference type="RefSeq" id="WP_252592015.1">
    <property type="nucleotide sequence ID" value="NZ_CP099489.1"/>
</dbReference>
<keyword evidence="10" id="KW-1185">Reference proteome</keyword>
<evidence type="ECO:0000256" key="1">
    <source>
        <dbReference type="ARBA" id="ARBA00004651"/>
    </source>
</evidence>
<feature type="transmembrane region" description="Helical" evidence="7">
    <location>
        <begin position="48"/>
        <end position="65"/>
    </location>
</feature>
<keyword evidence="4 7" id="KW-0812">Transmembrane</keyword>
<dbReference type="EMBL" id="CP099489">
    <property type="protein sequence ID" value="USQ79100.1"/>
    <property type="molecule type" value="Genomic_DNA"/>
</dbReference>
<feature type="transmembrane region" description="Helical" evidence="7">
    <location>
        <begin position="71"/>
        <end position="91"/>
    </location>
</feature>
<dbReference type="PANTHER" id="PTHR34582:SF6">
    <property type="entry name" value="UPF0702 TRANSMEMBRANE PROTEIN YCAP"/>
    <property type="match status" value="1"/>
</dbReference>
<organism evidence="9 10">
    <name type="scientific">Ornithinimicrobium faecis</name>
    <dbReference type="NCBI Taxonomy" id="2934158"/>
    <lineage>
        <taxon>Bacteria</taxon>
        <taxon>Bacillati</taxon>
        <taxon>Actinomycetota</taxon>
        <taxon>Actinomycetes</taxon>
        <taxon>Micrococcales</taxon>
        <taxon>Ornithinimicrobiaceae</taxon>
        <taxon>Ornithinimicrobium</taxon>
    </lineage>
</organism>
<gene>
    <name evidence="9" type="ORF">NF556_15970</name>
</gene>
<keyword evidence="5 7" id="KW-1133">Transmembrane helix</keyword>
<evidence type="ECO:0000256" key="4">
    <source>
        <dbReference type="ARBA" id="ARBA00022692"/>
    </source>
</evidence>
<dbReference type="InterPro" id="IPR007353">
    <property type="entry name" value="DUF421"/>
</dbReference>
<evidence type="ECO:0000313" key="10">
    <source>
        <dbReference type="Proteomes" id="UP001056455"/>
    </source>
</evidence>
<keyword evidence="6 7" id="KW-0472">Membrane</keyword>
<proteinExistence type="inferred from homology"/>
<name>A0ABY4YS33_9MICO</name>
<sequence length="189" mass="19569">METSLGDLLWLSPIEALAIVLATAGMYAALVVFVRLLGQRVLSGMSSFDLAAVIAFGSVIGRAALGESPVLGGGLVALATLIAMQGAVGLLRGPRWGNRAVSVPPVLLMAGPNLIEEHMQRCHVLPQELQSRLRAAGIRHPSEVAAVTFEPSGGISVLRRGEAIDPLLLSGVVGASLVPAELLAQPDQT</sequence>
<evidence type="ECO:0000256" key="2">
    <source>
        <dbReference type="ARBA" id="ARBA00006448"/>
    </source>
</evidence>
<evidence type="ECO:0000313" key="9">
    <source>
        <dbReference type="EMBL" id="USQ79100.1"/>
    </source>
</evidence>
<reference evidence="9" key="1">
    <citation type="submission" date="2022-06" db="EMBL/GenBank/DDBJ databases">
        <title>Ornithinimicrobium HY1793.</title>
        <authorList>
            <person name="Huang Y."/>
        </authorList>
    </citation>
    <scope>NUCLEOTIDE SEQUENCE</scope>
    <source>
        <strain evidence="9">HY1793</strain>
    </source>
</reference>
<dbReference type="Pfam" id="PF04239">
    <property type="entry name" value="DUF421"/>
    <property type="match status" value="1"/>
</dbReference>
<comment type="subcellular location">
    <subcellularLocation>
        <location evidence="1">Cell membrane</location>
        <topology evidence="1">Multi-pass membrane protein</topology>
    </subcellularLocation>
</comment>